<sequence>MTRTLTLSINRTIIGPKKRLNRPGRAGPGQLIRINGTVILPNGAGSSFGDAGLEAAVCGSLVVCSWEFARHPCFTIRLDWRRKKGLFLCRSNILIGHGSSLDLFVYLFVPFK</sequence>
<keyword evidence="3" id="KW-1185">Reference proteome</keyword>
<protein>
    <submittedName>
        <fullName evidence="2">Uncharacterized protein</fullName>
    </submittedName>
</protein>
<dbReference type="AlphaFoldDB" id="A0A9E7FMA8"/>
<keyword evidence="1" id="KW-0472">Membrane</keyword>
<keyword evidence="1" id="KW-0812">Transmembrane</keyword>
<dbReference type="EMBL" id="CP097506">
    <property type="protein sequence ID" value="URD96756.1"/>
    <property type="molecule type" value="Genomic_DNA"/>
</dbReference>
<evidence type="ECO:0000313" key="2">
    <source>
        <dbReference type="EMBL" id="URD96756.1"/>
    </source>
</evidence>
<evidence type="ECO:0000313" key="3">
    <source>
        <dbReference type="Proteomes" id="UP001055439"/>
    </source>
</evidence>
<accession>A0A9E7FMA8</accession>
<evidence type="ECO:0000256" key="1">
    <source>
        <dbReference type="SAM" id="Phobius"/>
    </source>
</evidence>
<name>A0A9E7FMA8_9LILI</name>
<dbReference type="Proteomes" id="UP001055439">
    <property type="component" value="Chromosome 4"/>
</dbReference>
<organism evidence="2 3">
    <name type="scientific">Musa troglodytarum</name>
    <name type="common">fe'i banana</name>
    <dbReference type="NCBI Taxonomy" id="320322"/>
    <lineage>
        <taxon>Eukaryota</taxon>
        <taxon>Viridiplantae</taxon>
        <taxon>Streptophyta</taxon>
        <taxon>Embryophyta</taxon>
        <taxon>Tracheophyta</taxon>
        <taxon>Spermatophyta</taxon>
        <taxon>Magnoliopsida</taxon>
        <taxon>Liliopsida</taxon>
        <taxon>Zingiberales</taxon>
        <taxon>Musaceae</taxon>
        <taxon>Musa</taxon>
    </lineage>
</organism>
<feature type="transmembrane region" description="Helical" evidence="1">
    <location>
        <begin position="87"/>
        <end position="109"/>
    </location>
</feature>
<gene>
    <name evidence="2" type="ORF">MUK42_37588</name>
</gene>
<proteinExistence type="predicted"/>
<keyword evidence="1" id="KW-1133">Transmembrane helix</keyword>
<reference evidence="2" key="1">
    <citation type="submission" date="2022-05" db="EMBL/GenBank/DDBJ databases">
        <title>The Musa troglodytarum L. genome provides insights into the mechanism of non-climacteric behaviour and enrichment of carotenoids.</title>
        <authorList>
            <person name="Wang J."/>
        </authorList>
    </citation>
    <scope>NUCLEOTIDE SEQUENCE</scope>
    <source>
        <tissue evidence="2">Leaf</tissue>
    </source>
</reference>